<feature type="active site" description="Nucleophile" evidence="12">
    <location>
        <position position="129"/>
    </location>
</feature>
<feature type="binding site" evidence="12">
    <location>
        <begin position="242"/>
        <end position="243"/>
    </location>
    <ligand>
        <name>FMN</name>
        <dbReference type="ChEBI" id="CHEBI:58210"/>
    </ligand>
</feature>
<dbReference type="GO" id="GO:0044205">
    <property type="term" value="P:'de novo' UMP biosynthetic process"/>
    <property type="evidence" value="ECO:0007669"/>
    <property type="project" value="UniProtKB-UniRule"/>
</dbReference>
<feature type="binding site" evidence="12">
    <location>
        <position position="21"/>
    </location>
    <ligand>
        <name>FMN</name>
        <dbReference type="ChEBI" id="CHEBI:58210"/>
    </ligand>
</feature>
<proteinExistence type="inferred from homology"/>
<dbReference type="UniPathway" id="UPA00070"/>
<dbReference type="PANTHER" id="PTHR48109">
    <property type="entry name" value="DIHYDROOROTATE DEHYDROGENASE (QUINONE), MITOCHONDRIAL-RELATED"/>
    <property type="match status" value="1"/>
</dbReference>
<dbReference type="SUPFAM" id="SSF51395">
    <property type="entry name" value="FMN-linked oxidoreductases"/>
    <property type="match status" value="1"/>
</dbReference>
<dbReference type="eggNOG" id="COG0167">
    <property type="taxonomic scope" value="Bacteria"/>
</dbReference>
<organism evidence="14 15">
    <name type="scientific">Thermacetogenium phaeum (strain ATCC BAA-254 / DSM 26808 / PB)</name>
    <dbReference type="NCBI Taxonomy" id="1089553"/>
    <lineage>
        <taxon>Bacteria</taxon>
        <taxon>Bacillati</taxon>
        <taxon>Bacillota</taxon>
        <taxon>Clostridia</taxon>
        <taxon>Thermoanaerobacterales</taxon>
        <taxon>Thermoanaerobacteraceae</taxon>
        <taxon>Thermacetogenium</taxon>
    </lineage>
</organism>
<dbReference type="NCBIfam" id="TIGR01037">
    <property type="entry name" value="pyrD_sub1_fam"/>
    <property type="match status" value="1"/>
</dbReference>
<dbReference type="InterPro" id="IPR024920">
    <property type="entry name" value="Dihydroorotate_DH_1"/>
</dbReference>
<feature type="domain" description="Dihydroorotate dehydrogenase catalytic" evidence="13">
    <location>
        <begin position="4"/>
        <end position="283"/>
    </location>
</feature>
<comment type="function">
    <text evidence="1">Catalyzes the conversion of dihydroorotate to orotate with NAD(+) as electron acceptor.</text>
</comment>
<keyword evidence="8 12" id="KW-0665">Pyrimidine biosynthesis</keyword>
<evidence type="ECO:0000256" key="5">
    <source>
        <dbReference type="ARBA" id="ARBA00022490"/>
    </source>
</evidence>
<dbReference type="EMBL" id="CP003732">
    <property type="protein sequence ID" value="AFV11652.1"/>
    <property type="molecule type" value="Genomic_DNA"/>
</dbReference>
<feature type="binding site" evidence="12">
    <location>
        <position position="190"/>
    </location>
    <ligand>
        <name>FMN</name>
        <dbReference type="ChEBI" id="CHEBI:58210"/>
    </ligand>
</feature>
<dbReference type="InterPro" id="IPR033888">
    <property type="entry name" value="DHOD_1B"/>
</dbReference>
<dbReference type="PROSITE" id="PS00912">
    <property type="entry name" value="DHODEHASE_2"/>
    <property type="match status" value="1"/>
</dbReference>
<protein>
    <recommendedName>
        <fullName evidence="12">Dihydroorotate dehydrogenase</fullName>
        <shortName evidence="12">DHOD</shortName>
        <shortName evidence="12">DHODase</shortName>
        <shortName evidence="12">DHOdehase</shortName>
        <ecNumber evidence="12">1.3.-.-</ecNumber>
    </recommendedName>
</protein>
<dbReference type="InterPro" id="IPR001295">
    <property type="entry name" value="Dihydroorotate_DH_CS"/>
</dbReference>
<feature type="binding site" evidence="12">
    <location>
        <position position="99"/>
    </location>
    <ligand>
        <name>FMN</name>
        <dbReference type="ChEBI" id="CHEBI:58210"/>
    </ligand>
</feature>
<dbReference type="FunFam" id="3.20.20.70:FF:000027">
    <property type="entry name" value="Dihydropyrimidine dehydrogenase [NADP(+)]"/>
    <property type="match status" value="1"/>
</dbReference>
<dbReference type="Pfam" id="PF01180">
    <property type="entry name" value="DHO_dh"/>
    <property type="match status" value="1"/>
</dbReference>
<dbReference type="InterPro" id="IPR050074">
    <property type="entry name" value="DHO_dehydrogenase"/>
</dbReference>
<dbReference type="PIRSF" id="PIRSF000164">
    <property type="entry name" value="DHO_oxidase"/>
    <property type="match status" value="1"/>
</dbReference>
<comment type="subcellular location">
    <subcellularLocation>
        <location evidence="2 12">Cytoplasm</location>
    </subcellularLocation>
</comment>
<feature type="binding site" evidence="12">
    <location>
        <position position="126"/>
    </location>
    <ligand>
        <name>substrate</name>
    </ligand>
</feature>
<keyword evidence="5 12" id="KW-0963">Cytoplasm</keyword>
<dbReference type="PANTHER" id="PTHR48109:SF1">
    <property type="entry name" value="DIHYDROOROTATE DEHYDROGENASE (FUMARATE)"/>
    <property type="match status" value="1"/>
</dbReference>
<dbReference type="EC" id="1.3.-.-" evidence="12"/>
<feature type="binding site" evidence="12">
    <location>
        <begin position="264"/>
        <end position="265"/>
    </location>
    <ligand>
        <name>FMN</name>
        <dbReference type="ChEBI" id="CHEBI:58210"/>
    </ligand>
</feature>
<keyword evidence="15" id="KW-1185">Reference proteome</keyword>
<dbReference type="InterPro" id="IPR012135">
    <property type="entry name" value="Dihydroorotate_DH_1_2"/>
</dbReference>
<dbReference type="CDD" id="cd04740">
    <property type="entry name" value="DHOD_1B_like"/>
    <property type="match status" value="1"/>
</dbReference>
<dbReference type="Proteomes" id="UP000000467">
    <property type="component" value="Chromosome"/>
</dbReference>
<dbReference type="RefSeq" id="WP_015050532.1">
    <property type="nucleotide sequence ID" value="NC_018870.1"/>
</dbReference>
<dbReference type="HAMAP" id="MF_00224">
    <property type="entry name" value="DHO_dh_type1"/>
    <property type="match status" value="1"/>
</dbReference>
<feature type="binding site" evidence="12">
    <location>
        <position position="164"/>
    </location>
    <ligand>
        <name>FMN</name>
        <dbReference type="ChEBI" id="CHEBI:58210"/>
    </ligand>
</feature>
<evidence type="ECO:0000256" key="7">
    <source>
        <dbReference type="ARBA" id="ARBA00022643"/>
    </source>
</evidence>
<evidence type="ECO:0000259" key="13">
    <source>
        <dbReference type="Pfam" id="PF01180"/>
    </source>
</evidence>
<evidence type="ECO:0000313" key="14">
    <source>
        <dbReference type="EMBL" id="AFV11652.1"/>
    </source>
</evidence>
<dbReference type="InterPro" id="IPR049622">
    <property type="entry name" value="Dihydroorotate_DH_I"/>
</dbReference>
<comment type="cofactor">
    <cofactor evidence="12">
        <name>FMN</name>
        <dbReference type="ChEBI" id="CHEBI:58210"/>
    </cofactor>
    <text evidence="12">Binds 1 FMN per subunit.</text>
</comment>
<evidence type="ECO:0000256" key="6">
    <source>
        <dbReference type="ARBA" id="ARBA00022630"/>
    </source>
</evidence>
<feature type="binding site" evidence="12">
    <location>
        <position position="216"/>
    </location>
    <ligand>
        <name>FMN</name>
        <dbReference type="ChEBI" id="CHEBI:58210"/>
    </ligand>
</feature>
<evidence type="ECO:0000256" key="10">
    <source>
        <dbReference type="ARBA" id="ARBA00023027"/>
    </source>
</evidence>
<dbReference type="Gene3D" id="3.20.20.70">
    <property type="entry name" value="Aldolase class I"/>
    <property type="match status" value="1"/>
</dbReference>
<dbReference type="HOGENOM" id="CLU_042042_0_0_9"/>
<keyword evidence="9 12" id="KW-0560">Oxidoreductase</keyword>
<name>K4LHW0_THEPS</name>
<evidence type="ECO:0000256" key="8">
    <source>
        <dbReference type="ARBA" id="ARBA00022975"/>
    </source>
</evidence>
<comment type="catalytic activity">
    <reaction evidence="12">
        <text>(S)-dihydroorotate + A = orotate + AH2</text>
        <dbReference type="Rhea" id="RHEA:18073"/>
        <dbReference type="ChEBI" id="CHEBI:13193"/>
        <dbReference type="ChEBI" id="CHEBI:17499"/>
        <dbReference type="ChEBI" id="CHEBI:30839"/>
        <dbReference type="ChEBI" id="CHEBI:30864"/>
    </reaction>
</comment>
<evidence type="ECO:0000313" key="15">
    <source>
        <dbReference type="Proteomes" id="UP000000467"/>
    </source>
</evidence>
<dbReference type="NCBIfam" id="NF005574">
    <property type="entry name" value="PRK07259.1"/>
    <property type="match status" value="1"/>
</dbReference>
<dbReference type="InterPro" id="IPR005720">
    <property type="entry name" value="Dihydroorotate_DH_cat"/>
</dbReference>
<accession>K4LHW0</accession>
<evidence type="ECO:0000256" key="12">
    <source>
        <dbReference type="HAMAP-Rule" id="MF_00224"/>
    </source>
</evidence>
<feature type="binding site" evidence="12">
    <location>
        <position position="126"/>
    </location>
    <ligand>
        <name>FMN</name>
        <dbReference type="ChEBI" id="CHEBI:58210"/>
    </ligand>
</feature>
<keyword evidence="6 12" id="KW-0285">Flavoprotein</keyword>
<feature type="binding site" evidence="12">
    <location>
        <begin position="69"/>
        <end position="73"/>
    </location>
    <ligand>
        <name>substrate</name>
    </ligand>
</feature>
<dbReference type="GO" id="GO:0004589">
    <property type="term" value="F:dihydroorotate dehydrogenase (NAD+) activity"/>
    <property type="evidence" value="ECO:0007669"/>
    <property type="project" value="UniProtKB-EC"/>
</dbReference>
<dbReference type="InterPro" id="IPR013785">
    <property type="entry name" value="Aldolase_TIM"/>
</dbReference>
<dbReference type="KEGG" id="tpz:Tph_c14430"/>
<keyword evidence="10" id="KW-0520">NAD</keyword>
<comment type="pathway">
    <text evidence="3">Pyrimidine metabolism; UMP biosynthesis via de novo pathway; orotate from (S)-dihydroorotate (NAD(+) route): step 1/1.</text>
</comment>
<feature type="binding site" evidence="12">
    <location>
        <begin position="191"/>
        <end position="192"/>
    </location>
    <ligand>
        <name>substrate</name>
    </ligand>
</feature>
<evidence type="ECO:0000256" key="9">
    <source>
        <dbReference type="ARBA" id="ARBA00023002"/>
    </source>
</evidence>
<comment type="similarity">
    <text evidence="4 12">Belongs to the dihydroorotate dehydrogenase family. Type 1 subfamily.</text>
</comment>
<evidence type="ECO:0000256" key="3">
    <source>
        <dbReference type="ARBA" id="ARBA00004715"/>
    </source>
</evidence>
<feature type="binding site" evidence="12">
    <location>
        <position position="45"/>
    </location>
    <ligand>
        <name>substrate</name>
    </ligand>
</feature>
<evidence type="ECO:0000256" key="2">
    <source>
        <dbReference type="ARBA" id="ARBA00004496"/>
    </source>
</evidence>
<dbReference type="GO" id="GO:0006207">
    <property type="term" value="P:'de novo' pyrimidine nucleobase biosynthetic process"/>
    <property type="evidence" value="ECO:0007669"/>
    <property type="project" value="InterPro"/>
</dbReference>
<dbReference type="GO" id="GO:0005737">
    <property type="term" value="C:cytoplasm"/>
    <property type="evidence" value="ECO:0007669"/>
    <property type="project" value="UniProtKB-SubCell"/>
</dbReference>
<dbReference type="AlphaFoldDB" id="K4LHW0"/>
<gene>
    <name evidence="14" type="primary">pyrD1</name>
    <name evidence="12" type="synonym">pyrD</name>
    <name evidence="14" type="ordered locus">Tph_c14430</name>
</gene>
<evidence type="ECO:0000256" key="1">
    <source>
        <dbReference type="ARBA" id="ARBA00003616"/>
    </source>
</evidence>
<evidence type="ECO:0000256" key="4">
    <source>
        <dbReference type="ARBA" id="ARBA00008008"/>
    </source>
</evidence>
<evidence type="ECO:0000256" key="11">
    <source>
        <dbReference type="ARBA" id="ARBA00048996"/>
    </source>
</evidence>
<feature type="binding site" evidence="12">
    <location>
        <begin position="45"/>
        <end position="46"/>
    </location>
    <ligand>
        <name>FMN</name>
        <dbReference type="ChEBI" id="CHEBI:58210"/>
    </ligand>
</feature>
<dbReference type="STRING" id="1089553.Tph_c14430"/>
<keyword evidence="7 12" id="KW-0288">FMN</keyword>
<comment type="catalytic activity">
    <reaction evidence="11">
        <text>(S)-dihydroorotate + NAD(+) = orotate + NADH + H(+)</text>
        <dbReference type="Rhea" id="RHEA:13513"/>
        <dbReference type="ChEBI" id="CHEBI:15378"/>
        <dbReference type="ChEBI" id="CHEBI:30839"/>
        <dbReference type="ChEBI" id="CHEBI:30864"/>
        <dbReference type="ChEBI" id="CHEBI:57540"/>
        <dbReference type="ChEBI" id="CHEBI:57945"/>
        <dbReference type="EC" id="1.3.1.14"/>
    </reaction>
</comment>
<reference evidence="14 15" key="1">
    <citation type="journal article" date="2012" name="BMC Genomics">
        <title>Genome-guided analysis of physiological and morphological traits of the fermentative acetate oxidizer Thermacetogenium phaeum.</title>
        <authorList>
            <person name="Oehler D."/>
            <person name="Poehlein A."/>
            <person name="Leimbach A."/>
            <person name="Muller N."/>
            <person name="Daniel R."/>
            <person name="Gottschalk G."/>
            <person name="Schink B."/>
        </authorList>
    </citation>
    <scope>NUCLEOTIDE SEQUENCE [LARGE SCALE GENOMIC DNA]</scope>
    <source>
        <strain evidence="15">ATCC BAA-254 / DSM 26808 / PB</strain>
    </source>
</reference>
<sequence length="308" mass="31781">MVDLSVEIAGIKMKNPVLVASGTFGSGVEYAPVFDVSKLGALVTKGLTLDPCPGNEPPRICETPAGLLNAIGLQNPGVDSFIDDLLPQMLDFGIPVIANIAGRTKKEFIALAERLTNAGVAGLEMNISCPNVKAGGMALGTVPEAAAEIVEAVVQSTDLPVIVKLTPNVTDIVGLARAVADAGAHALSLINTLLGMAIDVEARKPLLGNVTGGLSGPAIRPVAVRAVWEVSQAVDLPIIGMGGICTGRDALEFILAGASAVAVGSAFFHDPLTAVKIIEDLQSYCARNKIEELRCLVGAAWKNQGCKE</sequence>